<gene>
    <name evidence="3" type="ORF">SAMN06265340_1011</name>
</gene>
<dbReference type="Pfam" id="PF13277">
    <property type="entry name" value="YmdB"/>
    <property type="match status" value="1"/>
</dbReference>
<dbReference type="Gene3D" id="3.60.21.10">
    <property type="match status" value="1"/>
</dbReference>
<dbReference type="InterPro" id="IPR029052">
    <property type="entry name" value="Metallo-depent_PP-like"/>
</dbReference>
<dbReference type="SUPFAM" id="SSF56300">
    <property type="entry name" value="Metallo-dependent phosphatases"/>
    <property type="match status" value="1"/>
</dbReference>
<feature type="binding site" evidence="2">
    <location>
        <position position="11"/>
    </location>
    <ligand>
        <name>Fe cation</name>
        <dbReference type="ChEBI" id="CHEBI:24875"/>
        <label>1</label>
    </ligand>
</feature>
<evidence type="ECO:0000256" key="1">
    <source>
        <dbReference type="PIRSR" id="PIRSR004789-50"/>
    </source>
</evidence>
<organism evidence="3 4">
    <name type="scientific">Desulfurobacterium atlanticum</name>
    <dbReference type="NCBI Taxonomy" id="240169"/>
    <lineage>
        <taxon>Bacteria</taxon>
        <taxon>Pseudomonadati</taxon>
        <taxon>Aquificota</taxon>
        <taxon>Aquificia</taxon>
        <taxon>Desulfurobacteriales</taxon>
        <taxon>Desulfurobacteriaceae</taxon>
        <taxon>Desulfurobacterium</taxon>
    </lineage>
</organism>
<feature type="binding site" evidence="2">
    <location>
        <position position="173"/>
    </location>
    <ligand>
        <name>Fe cation</name>
        <dbReference type="ChEBI" id="CHEBI:24875"/>
        <label>2</label>
    </ligand>
</feature>
<dbReference type="NCBIfam" id="TIGR00282">
    <property type="entry name" value="TIGR00282 family metallophosphoesterase"/>
    <property type="match status" value="1"/>
</dbReference>
<feature type="active site" description="Proton donor" evidence="1">
    <location>
        <position position="69"/>
    </location>
</feature>
<dbReference type="Proteomes" id="UP000198405">
    <property type="component" value="Unassembled WGS sequence"/>
</dbReference>
<keyword evidence="4" id="KW-1185">Reference proteome</keyword>
<name>A0A238XIR9_9BACT</name>
<dbReference type="InterPro" id="IPR005235">
    <property type="entry name" value="YmdB-like"/>
</dbReference>
<dbReference type="RefSeq" id="WP_089322044.1">
    <property type="nucleotide sequence ID" value="NZ_FZOB01000001.1"/>
</dbReference>
<dbReference type="PANTHER" id="PTHR36303">
    <property type="entry name" value="2',3'-CYCLIC-NUCLEOTIDE 2'-PHOSPHODIESTERASE"/>
    <property type="match status" value="1"/>
</dbReference>
<keyword evidence="2" id="KW-0479">Metal-binding</keyword>
<feature type="binding site" evidence="2">
    <location>
        <position position="175"/>
    </location>
    <ligand>
        <name>Fe cation</name>
        <dbReference type="ChEBI" id="CHEBI:24875"/>
        <label>1</label>
    </ligand>
</feature>
<sequence length="267" mass="30389">MDTFKVVFVGDVVGKPGRRALHLWLEENRRNIDFCIVNGENAAAGFGITEKIVKSFISWGVDAITLGNHTWDKKEIYDFIGKYPLLRPANYPDRTPGKEFLKFDFDGFSLSVLSIMGRVFMECLDNPFRVFDKLFVEFKDSFVIVDFHGEATSEKQAFGFYVDGRAGAVLGTHTHVQTTDLRLLPRGTLYITDVGMTGAVDSVIGMEIKESVDRFVKQLPVRFKIPEKPEKIKFSAITFEINKRSKKVVSFERVERIYIRGDDGNYS</sequence>
<feature type="binding site" evidence="2">
    <location>
        <position position="41"/>
    </location>
    <ligand>
        <name>Fe cation</name>
        <dbReference type="ChEBI" id="CHEBI:24875"/>
        <label>1</label>
    </ligand>
</feature>
<proteinExistence type="predicted"/>
<feature type="binding site" evidence="2">
    <location>
        <position position="40"/>
    </location>
    <ligand>
        <name>Fe cation</name>
        <dbReference type="ChEBI" id="CHEBI:24875"/>
        <label>1</label>
    </ligand>
</feature>
<dbReference type="PIRSF" id="PIRSF004789">
    <property type="entry name" value="DR1281"/>
    <property type="match status" value="1"/>
</dbReference>
<feature type="binding site" evidence="2">
    <location>
        <position position="40"/>
    </location>
    <ligand>
        <name>Fe cation</name>
        <dbReference type="ChEBI" id="CHEBI:24875"/>
        <label>2</label>
    </ligand>
</feature>
<evidence type="ECO:0008006" key="5">
    <source>
        <dbReference type="Google" id="ProtNLM"/>
    </source>
</evidence>
<dbReference type="AlphaFoldDB" id="A0A238XIR9"/>
<protein>
    <recommendedName>
        <fullName evidence="5">TIGR00282 family metallophosphoesterase</fullName>
    </recommendedName>
</protein>
<feature type="binding site" evidence="2">
    <location>
        <position position="68"/>
    </location>
    <ligand>
        <name>Fe cation</name>
        <dbReference type="ChEBI" id="CHEBI:24875"/>
        <label>2</label>
    </ligand>
</feature>
<reference evidence="4" key="1">
    <citation type="submission" date="2017-06" db="EMBL/GenBank/DDBJ databases">
        <authorList>
            <person name="Varghese N."/>
            <person name="Submissions S."/>
        </authorList>
    </citation>
    <scope>NUCLEOTIDE SEQUENCE [LARGE SCALE GENOMIC DNA]</scope>
    <source>
        <strain evidence="4">DSM 15668</strain>
    </source>
</reference>
<accession>A0A238XIR9</accession>
<evidence type="ECO:0000313" key="3">
    <source>
        <dbReference type="EMBL" id="SNR58478.1"/>
    </source>
</evidence>
<dbReference type="EMBL" id="FZOB01000001">
    <property type="protein sequence ID" value="SNR58478.1"/>
    <property type="molecule type" value="Genomic_DNA"/>
</dbReference>
<dbReference type="PANTHER" id="PTHR36303:SF1">
    <property type="entry name" value="2',3'-CYCLIC-NUCLEOTIDE 2'-PHOSPHODIESTERASE"/>
    <property type="match status" value="1"/>
</dbReference>
<feature type="binding site" evidence="2">
    <location>
        <position position="148"/>
    </location>
    <ligand>
        <name>Fe cation</name>
        <dbReference type="ChEBI" id="CHEBI:24875"/>
        <label>2</label>
    </ligand>
</feature>
<dbReference type="GO" id="GO:0004113">
    <property type="term" value="F:2',3'-cyclic-nucleotide 3'-phosphodiesterase activity"/>
    <property type="evidence" value="ECO:0007669"/>
    <property type="project" value="TreeGrafter"/>
</dbReference>
<evidence type="ECO:0000256" key="2">
    <source>
        <dbReference type="PIRSR" id="PIRSR004789-51"/>
    </source>
</evidence>
<evidence type="ECO:0000313" key="4">
    <source>
        <dbReference type="Proteomes" id="UP000198405"/>
    </source>
</evidence>
<dbReference type="OrthoDB" id="9801109at2"/>
<dbReference type="GO" id="GO:0046872">
    <property type="term" value="F:metal ion binding"/>
    <property type="evidence" value="ECO:0007669"/>
    <property type="project" value="UniProtKB-KW"/>
</dbReference>